<comment type="similarity">
    <text evidence="1">Belongs to the DNA polymerase type-Y family.</text>
</comment>
<dbReference type="InterPro" id="IPR043128">
    <property type="entry name" value="Rev_trsase/Diguanyl_cyclase"/>
</dbReference>
<evidence type="ECO:0000259" key="5">
    <source>
        <dbReference type="PROSITE" id="PS50173"/>
    </source>
</evidence>
<dbReference type="EMBL" id="PYAX01000006">
    <property type="protein sequence ID" value="PSL54674.1"/>
    <property type="molecule type" value="Genomic_DNA"/>
</dbReference>
<dbReference type="Pfam" id="PF00817">
    <property type="entry name" value="IMS"/>
    <property type="match status" value="1"/>
</dbReference>
<dbReference type="PANTHER" id="PTHR35369">
    <property type="entry name" value="BLR3025 PROTEIN-RELATED"/>
    <property type="match status" value="1"/>
</dbReference>
<dbReference type="Gene3D" id="3.30.70.270">
    <property type="match status" value="1"/>
</dbReference>
<keyword evidence="2" id="KW-0227">DNA damage</keyword>
<dbReference type="AlphaFoldDB" id="A0A2P8I878"/>
<feature type="region of interest" description="Disordered" evidence="4">
    <location>
        <begin position="236"/>
        <end position="256"/>
    </location>
</feature>
<dbReference type="RefSeq" id="WP_245950087.1">
    <property type="nucleotide sequence ID" value="NZ_PYAX01000006.1"/>
</dbReference>
<accession>A0A2P8I878</accession>
<dbReference type="CDD" id="cd03468">
    <property type="entry name" value="PolY_like"/>
    <property type="match status" value="1"/>
</dbReference>
<dbReference type="Gene3D" id="3.40.1170.60">
    <property type="match status" value="1"/>
</dbReference>
<keyword evidence="7" id="KW-1185">Reference proteome</keyword>
<evidence type="ECO:0000256" key="1">
    <source>
        <dbReference type="ARBA" id="ARBA00010945"/>
    </source>
</evidence>
<dbReference type="InterPro" id="IPR001126">
    <property type="entry name" value="UmuC"/>
</dbReference>
<evidence type="ECO:0000256" key="3">
    <source>
        <dbReference type="ARBA" id="ARBA00025589"/>
    </source>
</evidence>
<protein>
    <submittedName>
        <fullName evidence="6">Protein ImuB</fullName>
    </submittedName>
</protein>
<evidence type="ECO:0000313" key="7">
    <source>
        <dbReference type="Proteomes" id="UP000241118"/>
    </source>
</evidence>
<dbReference type="GO" id="GO:0006281">
    <property type="term" value="P:DNA repair"/>
    <property type="evidence" value="ECO:0007669"/>
    <property type="project" value="InterPro"/>
</dbReference>
<sequence length="542" mass="57989">MDVPSKKVNPLYTLAVWCPDWPVVAAAAEAALPPHVPAAVIVGSGEVIACSAVARAEGVRRGMRRRAAQGQCPELAVFEYDEVRDARLFEPVAAAVEESAPGIEVVRPGLVVVAARGPVGYFKSAESAAERLVDHIAVRAGVEAQVGFADGLFASTLAAHRGLVVPPGRTRDFLAPLGIHELDQPAERREDRAALVDLLRRLGLRTLGAFAAVPERDVATRFGRAAVLAHRLASGLEERPRSRRRPPPELSVTRDLDPPIDRVDAAAFAAKGLAERLHAGLADRGLACTRLGIHATTENGEELHRVWRCAEPLTPQGIADRVRWQLDGWLTRARLDRATFSRAGPTSGIHLLRLDPEEVVDATALQLGLWPGAGQDQGEAAERAARAMVHVQGLLGPDAVLTPVLGGGRGPVERVRLVPWGDERTPAADPDQPWPGQLPGPSPATVFAEPEPVALLDSSGADVVVTGYAELVARPHRIVHGGRARQVVAWSGPWPVDERWWDAETALRGARLQVLGTAADGEEQAFLLIRAGGKWAVEGVYD</sequence>
<comment type="function">
    <text evidence="3">Poorly processive, error-prone DNA polymerase involved in untargeted mutagenesis. Copies undamaged DNA at stalled replication forks, which arise in vivo from mismatched or misaligned primer ends. These misaligned primers can be extended by PolIV. Exhibits no 3'-5' exonuclease (proofreading) activity. May be involved in translesional synthesis, in conjunction with the beta clamp from PolIII.</text>
</comment>
<evidence type="ECO:0000256" key="2">
    <source>
        <dbReference type="ARBA" id="ARBA00022763"/>
    </source>
</evidence>
<evidence type="ECO:0000313" key="6">
    <source>
        <dbReference type="EMBL" id="PSL54674.1"/>
    </source>
</evidence>
<dbReference type="InterPro" id="IPR050356">
    <property type="entry name" value="SulA_CellDiv_inhibitor"/>
</dbReference>
<gene>
    <name evidence="6" type="ORF">B0I31_106190</name>
</gene>
<evidence type="ECO:0000256" key="4">
    <source>
        <dbReference type="SAM" id="MobiDB-lite"/>
    </source>
</evidence>
<dbReference type="PROSITE" id="PS50173">
    <property type="entry name" value="UMUC"/>
    <property type="match status" value="1"/>
</dbReference>
<dbReference type="InterPro" id="IPR043502">
    <property type="entry name" value="DNA/RNA_pol_sf"/>
</dbReference>
<reference evidence="6 7" key="1">
    <citation type="submission" date="2018-03" db="EMBL/GenBank/DDBJ databases">
        <title>Genomic Encyclopedia of Type Strains, Phase III (KMG-III): the genomes of soil and plant-associated and newly described type strains.</title>
        <authorList>
            <person name="Whitman W."/>
        </authorList>
    </citation>
    <scope>NUCLEOTIDE SEQUENCE [LARGE SCALE GENOMIC DNA]</scope>
    <source>
        <strain evidence="6 7">CGMCC 4.7097</strain>
    </source>
</reference>
<comment type="caution">
    <text evidence="6">The sequence shown here is derived from an EMBL/GenBank/DDBJ whole genome shotgun (WGS) entry which is preliminary data.</text>
</comment>
<proteinExistence type="inferred from homology"/>
<dbReference type="Proteomes" id="UP000241118">
    <property type="component" value="Unassembled WGS sequence"/>
</dbReference>
<dbReference type="PANTHER" id="PTHR35369:SF2">
    <property type="entry name" value="BLR3025 PROTEIN"/>
    <property type="match status" value="1"/>
</dbReference>
<organism evidence="6 7">
    <name type="scientific">Saccharothrix carnea</name>
    <dbReference type="NCBI Taxonomy" id="1280637"/>
    <lineage>
        <taxon>Bacteria</taxon>
        <taxon>Bacillati</taxon>
        <taxon>Actinomycetota</taxon>
        <taxon>Actinomycetes</taxon>
        <taxon>Pseudonocardiales</taxon>
        <taxon>Pseudonocardiaceae</taxon>
        <taxon>Saccharothrix</taxon>
    </lineage>
</organism>
<dbReference type="SUPFAM" id="SSF56672">
    <property type="entry name" value="DNA/RNA polymerases"/>
    <property type="match status" value="1"/>
</dbReference>
<feature type="domain" description="UmuC" evidence="5">
    <location>
        <begin position="35"/>
        <end position="160"/>
    </location>
</feature>
<name>A0A2P8I878_SACCR</name>